<keyword evidence="3" id="KW-1185">Reference proteome</keyword>
<evidence type="ECO:0008006" key="4">
    <source>
        <dbReference type="Google" id="ProtNLM"/>
    </source>
</evidence>
<accession>A0A1T5M273</accession>
<organism evidence="2 3">
    <name type="scientific">Ohtaekwangia koreensis</name>
    <dbReference type="NCBI Taxonomy" id="688867"/>
    <lineage>
        <taxon>Bacteria</taxon>
        <taxon>Pseudomonadati</taxon>
        <taxon>Bacteroidota</taxon>
        <taxon>Cytophagia</taxon>
        <taxon>Cytophagales</taxon>
        <taxon>Fulvivirgaceae</taxon>
        <taxon>Ohtaekwangia</taxon>
    </lineage>
</organism>
<feature type="region of interest" description="Disordered" evidence="1">
    <location>
        <begin position="158"/>
        <end position="234"/>
    </location>
</feature>
<dbReference type="AlphaFoldDB" id="A0A1T5M273"/>
<name>A0A1T5M273_9BACT</name>
<evidence type="ECO:0000313" key="2">
    <source>
        <dbReference type="EMBL" id="SKC82352.1"/>
    </source>
</evidence>
<proteinExistence type="predicted"/>
<gene>
    <name evidence="2" type="ORF">SAMN05660236_4156</name>
</gene>
<feature type="compositionally biased region" description="Basic and acidic residues" evidence="1">
    <location>
        <begin position="212"/>
        <end position="234"/>
    </location>
</feature>
<dbReference type="EMBL" id="FUZU01000003">
    <property type="protein sequence ID" value="SKC82352.1"/>
    <property type="molecule type" value="Genomic_DNA"/>
</dbReference>
<dbReference type="Proteomes" id="UP000190961">
    <property type="component" value="Unassembled WGS sequence"/>
</dbReference>
<dbReference type="STRING" id="688867.SAMN05660236_4156"/>
<evidence type="ECO:0000313" key="3">
    <source>
        <dbReference type="Proteomes" id="UP000190961"/>
    </source>
</evidence>
<sequence>MRLGQLARKLAVRPAEIVDFLATSNIRIDDGTNARLDDEYVVRVIQHFAPARLEEIMQPAVEEVQEVVSDKNIIEINNLEPEAAIETVVVEPEPVIIPSLQEEIQSAPAETKIIVADVQEDDKTEVIEDKTEVIKAPKVELAGLKVLGKIELPEPKKKEIAKLPEEETSATPEDKVQEPAPVRPTRNRSEGRKNYTSERRSQQPRRNPIALQREHEAREAELKREEEAKREKERRTLYYQQRVKASVPTKPARLIDEPVMQMTSDHLDKTPTTWLGKFWKWFRS</sequence>
<dbReference type="RefSeq" id="WP_079688706.1">
    <property type="nucleotide sequence ID" value="NZ_FUZU01000003.1"/>
</dbReference>
<reference evidence="2 3" key="1">
    <citation type="submission" date="2017-02" db="EMBL/GenBank/DDBJ databases">
        <authorList>
            <person name="Peterson S.W."/>
        </authorList>
    </citation>
    <scope>NUCLEOTIDE SEQUENCE [LARGE SCALE GENOMIC DNA]</scope>
    <source>
        <strain evidence="2 3">DSM 25262</strain>
    </source>
</reference>
<evidence type="ECO:0000256" key="1">
    <source>
        <dbReference type="SAM" id="MobiDB-lite"/>
    </source>
</evidence>
<protein>
    <recommendedName>
        <fullName evidence="4">Translation initiation factor IF-2, N-terminal region</fullName>
    </recommendedName>
</protein>
<dbReference type="OrthoDB" id="983204at2"/>
<feature type="compositionally biased region" description="Basic and acidic residues" evidence="1">
    <location>
        <begin position="187"/>
        <end position="201"/>
    </location>
</feature>